<evidence type="ECO:0000256" key="2">
    <source>
        <dbReference type="ARBA" id="ARBA00023002"/>
    </source>
</evidence>
<name>A0A0M9AMZ5_9EURY</name>
<evidence type="ECO:0000313" key="4">
    <source>
        <dbReference type="EMBL" id="KOX95337.1"/>
    </source>
</evidence>
<dbReference type="STRING" id="1765655.AMR74_15485"/>
<dbReference type="PANTHER" id="PTHR11835:SF34">
    <property type="entry name" value="ISOCITRATE DEHYDROGENASE [NAD] SUBUNIT ALPHA, MITOCHONDRIAL"/>
    <property type="match status" value="1"/>
</dbReference>
<dbReference type="EMBL" id="LIST01000008">
    <property type="protein sequence ID" value="KOX95337.1"/>
    <property type="molecule type" value="Genomic_DNA"/>
</dbReference>
<dbReference type="SUPFAM" id="SSF53659">
    <property type="entry name" value="Isocitrate/Isopropylmalate dehydrogenase-like"/>
    <property type="match status" value="1"/>
</dbReference>
<dbReference type="InterPro" id="IPR019818">
    <property type="entry name" value="IsoCit/isopropylmalate_DH_CS"/>
</dbReference>
<dbReference type="GO" id="GO:0004449">
    <property type="term" value="F:isocitrate dehydrogenase (NAD+) activity"/>
    <property type="evidence" value="ECO:0007669"/>
    <property type="project" value="TreeGrafter"/>
</dbReference>
<organism evidence="4 5">
    <name type="scientific">Halorubrum tropicale</name>
    <dbReference type="NCBI Taxonomy" id="1765655"/>
    <lineage>
        <taxon>Archaea</taxon>
        <taxon>Methanobacteriati</taxon>
        <taxon>Methanobacteriota</taxon>
        <taxon>Stenosarchaea group</taxon>
        <taxon>Halobacteria</taxon>
        <taxon>Halobacteriales</taxon>
        <taxon>Haloferacaceae</taxon>
        <taxon>Halorubrum</taxon>
    </lineage>
</organism>
<sequence length="354" mass="38132">MIKLGALDGDGIGPEIVSAAVRVVEATDLDVEFINYPVGWEAYEEYDSTVPQVTLDGLKECDGWLLGPIFAGEYPEDDLADRNPSSTLRQAFDLYSNVRPIRSYTDTGSGEIDITIFRQNTEGFLADRNMHVGDGRFMPTGDVALSVRVVTRQESRRIAEAAFAYAAERDIDVTAVSKKNVLQHGGTLFIEECEKVSEQYPHVGFETFIIDAFSAELVMNPTEYDVVVTTNLFGDILSDEAAGIAGSLGLAPGLNHSHDHAMAQATHGAAPDIAGEGIANPTSMILSAAMLLDWLGRRETEDIPEAATAINNAVAQTIDSGVRTPDIGGNATNEEFTDAVIAQLQIETGSKKMD</sequence>
<dbReference type="GO" id="GO:0006099">
    <property type="term" value="P:tricarboxylic acid cycle"/>
    <property type="evidence" value="ECO:0007669"/>
    <property type="project" value="TreeGrafter"/>
</dbReference>
<dbReference type="GO" id="GO:0000287">
    <property type="term" value="F:magnesium ion binding"/>
    <property type="evidence" value="ECO:0007669"/>
    <property type="project" value="InterPro"/>
</dbReference>
<dbReference type="RefSeq" id="WP_053772946.1">
    <property type="nucleotide sequence ID" value="NZ_LIST01000008.1"/>
</dbReference>
<dbReference type="PROSITE" id="PS00470">
    <property type="entry name" value="IDH_IMDH"/>
    <property type="match status" value="1"/>
</dbReference>
<dbReference type="PANTHER" id="PTHR11835">
    <property type="entry name" value="DECARBOXYLATING DEHYDROGENASES-ISOCITRATE, ISOPROPYLMALATE, TARTRATE"/>
    <property type="match status" value="1"/>
</dbReference>
<dbReference type="InterPro" id="IPR024084">
    <property type="entry name" value="IsoPropMal-DH-like_dom"/>
</dbReference>
<dbReference type="SMART" id="SM01329">
    <property type="entry name" value="Iso_dh"/>
    <property type="match status" value="1"/>
</dbReference>
<reference evidence="4 5" key="1">
    <citation type="submission" date="2015-08" db="EMBL/GenBank/DDBJ databases">
        <title>Genomes of Isolates from Cabo Rojo, PR.</title>
        <authorList>
            <person name="Sanchez-Nieves R.L."/>
            <person name="Montalvo-Rodriguez R."/>
        </authorList>
    </citation>
    <scope>NUCLEOTIDE SEQUENCE [LARGE SCALE GENOMIC DNA]</scope>
    <source>
        <strain evidence="4 5">5</strain>
    </source>
</reference>
<accession>A0A0M9AMZ5</accession>
<comment type="similarity">
    <text evidence="1">Belongs to the isocitrate and isopropylmalate dehydrogenases family.</text>
</comment>
<dbReference type="AlphaFoldDB" id="A0A0M9AMZ5"/>
<dbReference type="GO" id="GO:0051287">
    <property type="term" value="F:NAD binding"/>
    <property type="evidence" value="ECO:0007669"/>
    <property type="project" value="InterPro"/>
</dbReference>
<keyword evidence="5" id="KW-1185">Reference proteome</keyword>
<protein>
    <recommendedName>
        <fullName evidence="3">Isopropylmalate dehydrogenase-like domain-containing protein</fullName>
    </recommendedName>
</protein>
<feature type="domain" description="Isopropylmalate dehydrogenase-like" evidence="3">
    <location>
        <begin position="3"/>
        <end position="340"/>
    </location>
</feature>
<evidence type="ECO:0000313" key="5">
    <source>
        <dbReference type="Proteomes" id="UP000037747"/>
    </source>
</evidence>
<comment type="caution">
    <text evidence="4">The sequence shown here is derived from an EMBL/GenBank/DDBJ whole genome shotgun (WGS) entry which is preliminary data.</text>
</comment>
<dbReference type="GO" id="GO:0006102">
    <property type="term" value="P:isocitrate metabolic process"/>
    <property type="evidence" value="ECO:0007669"/>
    <property type="project" value="TreeGrafter"/>
</dbReference>
<keyword evidence="2" id="KW-0560">Oxidoreductase</keyword>
<proteinExistence type="inferred from homology"/>
<dbReference type="PATRIC" id="fig|1705389.3.peg.76"/>
<evidence type="ECO:0000259" key="3">
    <source>
        <dbReference type="SMART" id="SM01329"/>
    </source>
</evidence>
<dbReference type="Proteomes" id="UP000037747">
    <property type="component" value="Unassembled WGS sequence"/>
</dbReference>
<dbReference type="OrthoDB" id="6813at2157"/>
<dbReference type="Pfam" id="PF00180">
    <property type="entry name" value="Iso_dh"/>
    <property type="match status" value="1"/>
</dbReference>
<gene>
    <name evidence="4" type="ORF">AMR74_15485</name>
</gene>
<evidence type="ECO:0000256" key="1">
    <source>
        <dbReference type="ARBA" id="ARBA00007769"/>
    </source>
</evidence>
<dbReference type="Gene3D" id="3.40.718.10">
    <property type="entry name" value="Isopropylmalate Dehydrogenase"/>
    <property type="match status" value="1"/>
</dbReference>